<dbReference type="EMBL" id="FP565575">
    <property type="protein sequence ID" value="CBE68314.1"/>
    <property type="molecule type" value="Genomic_DNA"/>
</dbReference>
<dbReference type="KEGG" id="mox:DAMO_1254"/>
<organism evidence="2 3">
    <name type="scientific">Methylomirabilis oxygeniifera</name>
    <dbReference type="NCBI Taxonomy" id="671143"/>
    <lineage>
        <taxon>Bacteria</taxon>
        <taxon>Candidatus Methylomirabilota</taxon>
        <taxon>Candidatus Methylomirabilia</taxon>
        <taxon>Candidatus Methylomirabilales</taxon>
        <taxon>Candidatus Methylomirabilaceae</taxon>
        <taxon>Candidatus Methylomirabilis</taxon>
    </lineage>
</organism>
<dbReference type="InterPro" id="IPR015421">
    <property type="entry name" value="PyrdxlP-dep_Trfase_major"/>
</dbReference>
<proteinExistence type="predicted"/>
<feature type="compositionally biased region" description="Basic and acidic residues" evidence="1">
    <location>
        <begin position="13"/>
        <end position="23"/>
    </location>
</feature>
<evidence type="ECO:0000313" key="3">
    <source>
        <dbReference type="Proteomes" id="UP000006898"/>
    </source>
</evidence>
<dbReference type="HOGENOM" id="CLU_2286340_0_0_0"/>
<dbReference type="SUPFAM" id="SSF53383">
    <property type="entry name" value="PLP-dependent transferases"/>
    <property type="match status" value="1"/>
</dbReference>
<gene>
    <name evidence="2" type="ORF">DAMO_1254</name>
</gene>
<dbReference type="Gene3D" id="3.40.640.10">
    <property type="entry name" value="Type I PLP-dependent aspartate aminotransferase-like (Major domain)"/>
    <property type="match status" value="1"/>
</dbReference>
<name>D5MEY5_METO1</name>
<dbReference type="eggNOG" id="COG0156">
    <property type="taxonomic scope" value="Bacteria"/>
</dbReference>
<dbReference type="STRING" id="671143.DAMO_1254"/>
<evidence type="ECO:0000313" key="2">
    <source>
        <dbReference type="EMBL" id="CBE68314.1"/>
    </source>
</evidence>
<dbReference type="AlphaFoldDB" id="D5MEY5"/>
<reference evidence="2 3" key="1">
    <citation type="journal article" date="2010" name="Nature">
        <title>Nitrite-driven anaerobic methane oxidation by oxygenic bacteria.</title>
        <authorList>
            <person name="Ettwig K.F."/>
            <person name="Butler M.K."/>
            <person name="Le Paslier D."/>
            <person name="Pelletier E."/>
            <person name="Mangenot S."/>
            <person name="Kuypers M.M.M."/>
            <person name="Schreiber F."/>
            <person name="Dutilh B.E."/>
            <person name="Zedelius J."/>
            <person name="de Beer D."/>
            <person name="Gloerich J."/>
            <person name="Wessels H.J.C.T."/>
            <person name="van Allen T."/>
            <person name="Luesken F."/>
            <person name="Wu M."/>
            <person name="van de Pas-Schoonen K.T."/>
            <person name="Op den Camp H.J.M."/>
            <person name="Janssen-Megens E.M."/>
            <person name="Francoijs K-J."/>
            <person name="Stunnenberg H."/>
            <person name="Weissenbach J."/>
            <person name="Jetten M.S.M."/>
            <person name="Strous M."/>
        </authorList>
    </citation>
    <scope>NUCLEOTIDE SEQUENCE [LARGE SCALE GENOMIC DNA]</scope>
</reference>
<accession>D5MEY5</accession>
<feature type="region of interest" description="Disordered" evidence="1">
    <location>
        <begin position="1"/>
        <end position="41"/>
    </location>
</feature>
<feature type="compositionally biased region" description="Low complexity" evidence="1">
    <location>
        <begin position="32"/>
        <end position="41"/>
    </location>
</feature>
<sequence length="101" mass="10917">MAQTGRWSTRLTDFCRRQGGDPPRRKRLSWPGLLGETGRGTTRATGVLGRIDIETGSLAKSPAGFGAYVVGNRTVIEYLINRARPFTAPSPSVGSVVSPDW</sequence>
<dbReference type="Proteomes" id="UP000006898">
    <property type="component" value="Chromosome"/>
</dbReference>
<evidence type="ECO:0000256" key="1">
    <source>
        <dbReference type="SAM" id="MobiDB-lite"/>
    </source>
</evidence>
<protein>
    <submittedName>
        <fullName evidence="2">Uncharacterized protein</fullName>
    </submittedName>
</protein>
<feature type="compositionally biased region" description="Polar residues" evidence="1">
    <location>
        <begin position="1"/>
        <end position="11"/>
    </location>
</feature>
<dbReference type="InterPro" id="IPR015424">
    <property type="entry name" value="PyrdxlP-dep_Trfase"/>
</dbReference>